<protein>
    <submittedName>
        <fullName evidence="1">Uncharacterized protein</fullName>
    </submittedName>
</protein>
<comment type="caution">
    <text evidence="1">The sequence shown here is derived from an EMBL/GenBank/DDBJ whole genome shotgun (WGS) entry which is preliminary data.</text>
</comment>
<dbReference type="InParanoid" id="A0A369JRK8"/>
<sequence length="68" mass="7225">MARSVVAPASVAWRGMVFQLLGNPHGGPGPHRVQPRTNQPQVIIPAKPDHALAVDGHGREQGFQPAES</sequence>
<keyword evidence="2" id="KW-1185">Reference proteome</keyword>
<dbReference type="EMBL" id="LUEZ02000055">
    <property type="protein sequence ID" value="RDB21436.1"/>
    <property type="molecule type" value="Genomic_DNA"/>
</dbReference>
<name>A0A369JRK8_HYPMA</name>
<gene>
    <name evidence="1" type="ORF">Hypma_011873</name>
</gene>
<reference evidence="1" key="1">
    <citation type="submission" date="2018-04" db="EMBL/GenBank/DDBJ databases">
        <title>Whole genome sequencing of Hypsizygus marmoreus.</title>
        <authorList>
            <person name="Choi I.-G."/>
            <person name="Min B."/>
            <person name="Kim J.-G."/>
            <person name="Kim S."/>
            <person name="Oh Y.-L."/>
            <person name="Kong W.-S."/>
            <person name="Park H."/>
            <person name="Jeong J."/>
            <person name="Song E.-S."/>
        </authorList>
    </citation>
    <scope>NUCLEOTIDE SEQUENCE [LARGE SCALE GENOMIC DNA]</scope>
    <source>
        <strain evidence="1">51987-8</strain>
    </source>
</reference>
<dbReference type="Proteomes" id="UP000076154">
    <property type="component" value="Unassembled WGS sequence"/>
</dbReference>
<evidence type="ECO:0000313" key="1">
    <source>
        <dbReference type="EMBL" id="RDB21436.1"/>
    </source>
</evidence>
<dbReference type="AlphaFoldDB" id="A0A369JRK8"/>
<proteinExistence type="predicted"/>
<evidence type="ECO:0000313" key="2">
    <source>
        <dbReference type="Proteomes" id="UP000076154"/>
    </source>
</evidence>
<organism evidence="1 2">
    <name type="scientific">Hypsizygus marmoreus</name>
    <name type="common">White beech mushroom</name>
    <name type="synonym">Agaricus marmoreus</name>
    <dbReference type="NCBI Taxonomy" id="39966"/>
    <lineage>
        <taxon>Eukaryota</taxon>
        <taxon>Fungi</taxon>
        <taxon>Dikarya</taxon>
        <taxon>Basidiomycota</taxon>
        <taxon>Agaricomycotina</taxon>
        <taxon>Agaricomycetes</taxon>
        <taxon>Agaricomycetidae</taxon>
        <taxon>Agaricales</taxon>
        <taxon>Tricholomatineae</taxon>
        <taxon>Lyophyllaceae</taxon>
        <taxon>Hypsizygus</taxon>
    </lineage>
</organism>
<accession>A0A369JRK8</accession>